<name>A0A166MXL1_EXIGL</name>
<dbReference type="AlphaFoldDB" id="A0A166MXL1"/>
<dbReference type="InParanoid" id="A0A166MXL1"/>
<dbReference type="EMBL" id="KV426857">
    <property type="protein sequence ID" value="KZV78533.1"/>
    <property type="molecule type" value="Genomic_DNA"/>
</dbReference>
<proteinExistence type="predicted"/>
<organism evidence="1 2">
    <name type="scientific">Exidia glandulosa HHB12029</name>
    <dbReference type="NCBI Taxonomy" id="1314781"/>
    <lineage>
        <taxon>Eukaryota</taxon>
        <taxon>Fungi</taxon>
        <taxon>Dikarya</taxon>
        <taxon>Basidiomycota</taxon>
        <taxon>Agaricomycotina</taxon>
        <taxon>Agaricomycetes</taxon>
        <taxon>Auriculariales</taxon>
        <taxon>Exidiaceae</taxon>
        <taxon>Exidia</taxon>
    </lineage>
</organism>
<evidence type="ECO:0000313" key="1">
    <source>
        <dbReference type="EMBL" id="KZV78533.1"/>
    </source>
</evidence>
<reference evidence="1 2" key="1">
    <citation type="journal article" date="2016" name="Mol. Biol. Evol.">
        <title>Comparative Genomics of Early-Diverging Mushroom-Forming Fungi Provides Insights into the Origins of Lignocellulose Decay Capabilities.</title>
        <authorList>
            <person name="Nagy L.G."/>
            <person name="Riley R."/>
            <person name="Tritt A."/>
            <person name="Adam C."/>
            <person name="Daum C."/>
            <person name="Floudas D."/>
            <person name="Sun H."/>
            <person name="Yadav J.S."/>
            <person name="Pangilinan J."/>
            <person name="Larsson K.H."/>
            <person name="Matsuura K."/>
            <person name="Barry K."/>
            <person name="Labutti K."/>
            <person name="Kuo R."/>
            <person name="Ohm R.A."/>
            <person name="Bhattacharya S.S."/>
            <person name="Shirouzu T."/>
            <person name="Yoshinaga Y."/>
            <person name="Martin F.M."/>
            <person name="Grigoriev I.V."/>
            <person name="Hibbett D.S."/>
        </authorList>
    </citation>
    <scope>NUCLEOTIDE SEQUENCE [LARGE SCALE GENOMIC DNA]</scope>
    <source>
        <strain evidence="1 2">HHB12029</strain>
    </source>
</reference>
<sequence>VDAGKPDAHIWRLYKGLPHRAASILTQLQTGHVVLNGFLARIKIEPSSRCLVCHVPETAPHFLLHC</sequence>
<gene>
    <name evidence="1" type="ORF">EXIGLDRAFT_564938</name>
</gene>
<feature type="non-terminal residue" evidence="1">
    <location>
        <position position="66"/>
    </location>
</feature>
<evidence type="ECO:0000313" key="2">
    <source>
        <dbReference type="Proteomes" id="UP000077266"/>
    </source>
</evidence>
<dbReference type="OrthoDB" id="3044497at2759"/>
<accession>A0A166MXL1</accession>
<dbReference type="Proteomes" id="UP000077266">
    <property type="component" value="Unassembled WGS sequence"/>
</dbReference>
<dbReference type="STRING" id="1314781.A0A166MXL1"/>
<evidence type="ECO:0008006" key="3">
    <source>
        <dbReference type="Google" id="ProtNLM"/>
    </source>
</evidence>
<keyword evidence="2" id="KW-1185">Reference proteome</keyword>
<protein>
    <recommendedName>
        <fullName evidence="3">Reverse transcriptase zinc-binding domain-containing protein</fullName>
    </recommendedName>
</protein>
<feature type="non-terminal residue" evidence="1">
    <location>
        <position position="1"/>
    </location>
</feature>